<protein>
    <recommendedName>
        <fullName evidence="6">7,8-dihydroneopterin aldolase</fullName>
        <ecNumber evidence="6">4.1.2.25</ecNumber>
    </recommendedName>
</protein>
<sequence length="125" mass="14213">MQNNERITLKNMLLAGSIGVADWERKVPTRIEVDLELYADLKEACKSDDLNDTIDYAKAYELVNQVIKARHHNLIESVAEEVASAVLKLCDCQKVVVRVRKPHPPLSGMCDYAEVEIARHRGNRR</sequence>
<feature type="domain" description="Dihydroneopterin aldolase/epimerase" evidence="7">
    <location>
        <begin position="7"/>
        <end position="119"/>
    </location>
</feature>
<evidence type="ECO:0000256" key="5">
    <source>
        <dbReference type="ARBA" id="ARBA00023239"/>
    </source>
</evidence>
<evidence type="ECO:0000259" key="7">
    <source>
        <dbReference type="SMART" id="SM00905"/>
    </source>
</evidence>
<evidence type="ECO:0000256" key="2">
    <source>
        <dbReference type="ARBA" id="ARBA00005013"/>
    </source>
</evidence>
<name>A0A419F7H8_9BACT</name>
<dbReference type="InterPro" id="IPR043133">
    <property type="entry name" value="GTP-CH-I_C/QueF"/>
</dbReference>
<reference evidence="8 9" key="1">
    <citation type="journal article" date="2017" name="ISME J.">
        <title>Energy and carbon metabolisms in a deep terrestrial subsurface fluid microbial community.</title>
        <authorList>
            <person name="Momper L."/>
            <person name="Jungbluth S.P."/>
            <person name="Lee M.D."/>
            <person name="Amend J.P."/>
        </authorList>
    </citation>
    <scope>NUCLEOTIDE SEQUENCE [LARGE SCALE GENOMIC DNA]</scope>
    <source>
        <strain evidence="8">SURF_17</strain>
    </source>
</reference>
<evidence type="ECO:0000256" key="6">
    <source>
        <dbReference type="RuleBase" id="RU362079"/>
    </source>
</evidence>
<dbReference type="GO" id="GO:0004150">
    <property type="term" value="F:dihydroneopterin aldolase activity"/>
    <property type="evidence" value="ECO:0007669"/>
    <property type="project" value="UniProtKB-UniRule"/>
</dbReference>
<evidence type="ECO:0000256" key="4">
    <source>
        <dbReference type="ARBA" id="ARBA00022909"/>
    </source>
</evidence>
<dbReference type="GO" id="GO:0046654">
    <property type="term" value="P:tetrahydrofolate biosynthetic process"/>
    <property type="evidence" value="ECO:0007669"/>
    <property type="project" value="UniProtKB-UniRule"/>
</dbReference>
<evidence type="ECO:0000256" key="3">
    <source>
        <dbReference type="ARBA" id="ARBA00005708"/>
    </source>
</evidence>
<proteinExistence type="inferred from homology"/>
<dbReference type="SMART" id="SM00905">
    <property type="entry name" value="FolB"/>
    <property type="match status" value="1"/>
</dbReference>
<dbReference type="AlphaFoldDB" id="A0A419F7H8"/>
<dbReference type="InterPro" id="IPR006156">
    <property type="entry name" value="Dihydroneopterin_aldolase"/>
</dbReference>
<dbReference type="EMBL" id="QZKI01000016">
    <property type="protein sequence ID" value="RJP74366.1"/>
    <property type="molecule type" value="Genomic_DNA"/>
</dbReference>
<evidence type="ECO:0000313" key="8">
    <source>
        <dbReference type="EMBL" id="RJP74366.1"/>
    </source>
</evidence>
<evidence type="ECO:0000256" key="1">
    <source>
        <dbReference type="ARBA" id="ARBA00001353"/>
    </source>
</evidence>
<dbReference type="Gene3D" id="3.30.1130.10">
    <property type="match status" value="1"/>
</dbReference>
<comment type="similarity">
    <text evidence="3 6">Belongs to the DHNA family.</text>
</comment>
<dbReference type="PANTHER" id="PTHR42844">
    <property type="entry name" value="DIHYDRONEOPTERIN ALDOLASE 1-RELATED"/>
    <property type="match status" value="1"/>
</dbReference>
<accession>A0A419F7H8</accession>
<dbReference type="Proteomes" id="UP000285961">
    <property type="component" value="Unassembled WGS sequence"/>
</dbReference>
<dbReference type="EC" id="4.1.2.25" evidence="6"/>
<dbReference type="NCBIfam" id="TIGR00525">
    <property type="entry name" value="folB"/>
    <property type="match status" value="1"/>
</dbReference>
<comment type="function">
    <text evidence="6">Catalyzes the conversion of 7,8-dihydroneopterin to 6-hydroxymethyl-7,8-dihydropterin.</text>
</comment>
<keyword evidence="5 6" id="KW-0456">Lyase</keyword>
<evidence type="ECO:0000313" key="9">
    <source>
        <dbReference type="Proteomes" id="UP000285961"/>
    </source>
</evidence>
<keyword evidence="4 6" id="KW-0289">Folate biosynthesis</keyword>
<comment type="caution">
    <text evidence="8">The sequence shown here is derived from an EMBL/GenBank/DDBJ whole genome shotgun (WGS) entry which is preliminary data.</text>
</comment>
<dbReference type="PANTHER" id="PTHR42844:SF1">
    <property type="entry name" value="DIHYDRONEOPTERIN ALDOLASE 1-RELATED"/>
    <property type="match status" value="1"/>
</dbReference>
<dbReference type="Pfam" id="PF02152">
    <property type="entry name" value="FolB"/>
    <property type="match status" value="1"/>
</dbReference>
<comment type="pathway">
    <text evidence="2 6">Cofactor biosynthesis; tetrahydrofolate biosynthesis; 2-amino-4-hydroxy-6-hydroxymethyl-7,8-dihydropteridine diphosphate from 7,8-dihydroneopterin triphosphate: step 3/4.</text>
</comment>
<dbReference type="SUPFAM" id="SSF55620">
    <property type="entry name" value="Tetrahydrobiopterin biosynthesis enzymes-like"/>
    <property type="match status" value="1"/>
</dbReference>
<comment type="catalytic activity">
    <reaction evidence="1 6">
        <text>7,8-dihydroneopterin = 6-hydroxymethyl-7,8-dihydropterin + glycolaldehyde</text>
        <dbReference type="Rhea" id="RHEA:10540"/>
        <dbReference type="ChEBI" id="CHEBI:17001"/>
        <dbReference type="ChEBI" id="CHEBI:17071"/>
        <dbReference type="ChEBI" id="CHEBI:44841"/>
        <dbReference type="EC" id="4.1.2.25"/>
    </reaction>
</comment>
<dbReference type="UniPathway" id="UPA00077">
    <property type="reaction ID" value="UER00154"/>
</dbReference>
<dbReference type="NCBIfam" id="TIGR00526">
    <property type="entry name" value="folB_dom"/>
    <property type="match status" value="1"/>
</dbReference>
<dbReference type="GO" id="GO:0005737">
    <property type="term" value="C:cytoplasm"/>
    <property type="evidence" value="ECO:0007669"/>
    <property type="project" value="TreeGrafter"/>
</dbReference>
<organism evidence="8 9">
    <name type="scientific">Candidatus Abyssobacteria bacterium SURF_17</name>
    <dbReference type="NCBI Taxonomy" id="2093361"/>
    <lineage>
        <taxon>Bacteria</taxon>
        <taxon>Pseudomonadati</taxon>
        <taxon>Candidatus Hydrogenedentota</taxon>
        <taxon>Candidatus Abyssobacteria</taxon>
    </lineage>
</organism>
<dbReference type="InterPro" id="IPR006157">
    <property type="entry name" value="FolB_dom"/>
</dbReference>
<dbReference type="GO" id="GO:0046656">
    <property type="term" value="P:folic acid biosynthetic process"/>
    <property type="evidence" value="ECO:0007669"/>
    <property type="project" value="UniProtKB-UniRule"/>
</dbReference>
<gene>
    <name evidence="8" type="primary">folB</name>
    <name evidence="8" type="ORF">C4532_02840</name>
</gene>